<gene>
    <name evidence="2" type="ORF">H920_12084</name>
</gene>
<reference evidence="2 3" key="1">
    <citation type="submission" date="2013-11" db="EMBL/GenBank/DDBJ databases">
        <title>The Damaraland mole rat (Fukomys damarensis) genome and evolution of African mole rats.</title>
        <authorList>
            <person name="Gladyshev V.N."/>
            <person name="Fang X."/>
        </authorList>
    </citation>
    <scope>NUCLEOTIDE SEQUENCE [LARGE SCALE GENOMIC DNA]</scope>
    <source>
        <tissue evidence="2">Liver</tissue>
    </source>
</reference>
<evidence type="ECO:0000313" key="3">
    <source>
        <dbReference type="Proteomes" id="UP000028990"/>
    </source>
</evidence>
<organism evidence="2 3">
    <name type="scientific">Fukomys damarensis</name>
    <name type="common">Damaraland mole rat</name>
    <name type="synonym">Cryptomys damarensis</name>
    <dbReference type="NCBI Taxonomy" id="885580"/>
    <lineage>
        <taxon>Eukaryota</taxon>
        <taxon>Metazoa</taxon>
        <taxon>Chordata</taxon>
        <taxon>Craniata</taxon>
        <taxon>Vertebrata</taxon>
        <taxon>Euteleostomi</taxon>
        <taxon>Mammalia</taxon>
        <taxon>Eutheria</taxon>
        <taxon>Euarchontoglires</taxon>
        <taxon>Glires</taxon>
        <taxon>Rodentia</taxon>
        <taxon>Hystricomorpha</taxon>
        <taxon>Bathyergidae</taxon>
        <taxon>Fukomys</taxon>
    </lineage>
</organism>
<keyword evidence="3" id="KW-1185">Reference proteome</keyword>
<proteinExistence type="predicted"/>
<dbReference type="Proteomes" id="UP000028990">
    <property type="component" value="Unassembled WGS sequence"/>
</dbReference>
<feature type="region of interest" description="Disordered" evidence="1">
    <location>
        <begin position="1"/>
        <end position="62"/>
    </location>
</feature>
<name>A0A091DUN5_FUKDA</name>
<accession>A0A091DUN5</accession>
<feature type="compositionally biased region" description="Basic and acidic residues" evidence="1">
    <location>
        <begin position="1"/>
        <end position="16"/>
    </location>
</feature>
<protein>
    <submittedName>
        <fullName evidence="2">Non-histone chromosomal protein HMG-14</fullName>
    </submittedName>
</protein>
<evidence type="ECO:0000313" key="2">
    <source>
        <dbReference type="EMBL" id="KFO26511.1"/>
    </source>
</evidence>
<feature type="compositionally biased region" description="Basic and acidic residues" evidence="1">
    <location>
        <begin position="52"/>
        <end position="62"/>
    </location>
</feature>
<dbReference type="AlphaFoldDB" id="A0A091DUN5"/>
<dbReference type="EMBL" id="KN123174">
    <property type="protein sequence ID" value="KFO26511.1"/>
    <property type="molecule type" value="Genomic_DNA"/>
</dbReference>
<evidence type="ECO:0000256" key="1">
    <source>
        <dbReference type="SAM" id="MobiDB-lite"/>
    </source>
</evidence>
<sequence length="62" mass="6696">MKPKEVAAKDNSSEKKGQRKQGGKGKQAEVAPHKTKDLLAENGETNENTASDEAKEKEAKSD</sequence>